<feature type="region of interest" description="Disordered" evidence="1">
    <location>
        <begin position="16"/>
        <end position="64"/>
    </location>
</feature>
<sequence length="366" mass="40847">MGQKVDGGWAGCLAKWMGGSNDETSKENKKLQQQWPKGMGQGEKVGGMQMNEPTNQLNESGSNNNCEDVAGDSCNCNQRQQQHQPSPGTGPGQEREFQVLVITPKWACPCQPIDTIFGIPNERTEYRQSQSHSQSHSRSRSHWQRRRCRHCRTDYSEVSAHTETGPKTRMRPGPRPRTQSYQQAASSSQRAAMNNDKQPSNRPTNQPTDRPTRPNIKVKALLVPYTQAQLEFEIRTSGSAWLSATPVLVLSQHMANDDDDDAHHLRFTINAATTTTTTHYSPHSFSFRTAKATIVPGGRGITGQQSLLLGRLCPAHSPRLPPPLRRMHKKPGEIIEGDPFEYSSFTVYPESFEGTYILRPLSKKAA</sequence>
<evidence type="ECO:0000256" key="1">
    <source>
        <dbReference type="SAM" id="MobiDB-lite"/>
    </source>
</evidence>
<reference evidence="2" key="1">
    <citation type="journal article" date="2003" name="Genome Biol.">
        <title>An integrated gene annotation and transcriptional profiling approach towards the full gene content of the Drosophila genome.</title>
        <authorList>
            <person name="Hild M."/>
            <person name="Beckmann B."/>
            <person name="Haas S.A."/>
            <person name="Koch B."/>
            <person name="Solovyev V."/>
            <person name="Busold C."/>
            <person name="Fellenberg K."/>
            <person name="Boutros M."/>
            <person name="Vingron M."/>
            <person name="Sauer F."/>
            <person name="Hoheisel J.D."/>
            <person name="Paro R."/>
        </authorList>
    </citation>
    <scope>NUCLEOTIDE SEQUENCE</scope>
</reference>
<evidence type="ECO:0000313" key="2">
    <source>
        <dbReference type="EMBL" id="DAA04069.1"/>
    </source>
</evidence>
<gene>
    <name evidence="2" type="ORF">HDC13905</name>
</gene>
<feature type="compositionally biased region" description="Basic residues" evidence="1">
    <location>
        <begin position="135"/>
        <end position="150"/>
    </location>
</feature>
<feature type="compositionally biased region" description="Low complexity" evidence="1">
    <location>
        <begin position="179"/>
        <end position="192"/>
    </location>
</feature>
<dbReference type="AlphaFoldDB" id="Q6IK03"/>
<protein>
    <submittedName>
        <fullName evidence="2">HDC13905</fullName>
    </submittedName>
</protein>
<accession>Q6IK03</accession>
<dbReference type="EMBL" id="BK002563">
    <property type="protein sequence ID" value="DAA04069.1"/>
    <property type="molecule type" value="Genomic_DNA"/>
</dbReference>
<organism evidence="2">
    <name type="scientific">Drosophila melanogaster</name>
    <name type="common">Fruit fly</name>
    <dbReference type="NCBI Taxonomy" id="7227"/>
    <lineage>
        <taxon>Eukaryota</taxon>
        <taxon>Metazoa</taxon>
        <taxon>Ecdysozoa</taxon>
        <taxon>Arthropoda</taxon>
        <taxon>Hexapoda</taxon>
        <taxon>Insecta</taxon>
        <taxon>Pterygota</taxon>
        <taxon>Neoptera</taxon>
        <taxon>Endopterygota</taxon>
        <taxon>Diptera</taxon>
        <taxon>Brachycera</taxon>
        <taxon>Muscomorpha</taxon>
        <taxon>Ephydroidea</taxon>
        <taxon>Drosophilidae</taxon>
        <taxon>Drosophila</taxon>
        <taxon>Sophophora</taxon>
    </lineage>
</organism>
<proteinExistence type="predicted"/>
<feature type="compositionally biased region" description="Polar residues" evidence="1">
    <location>
        <begin position="51"/>
        <end position="64"/>
    </location>
</feature>
<feature type="compositionally biased region" description="Polar residues" evidence="1">
    <location>
        <begin position="195"/>
        <end position="209"/>
    </location>
</feature>
<feature type="region of interest" description="Disordered" evidence="1">
    <location>
        <begin position="125"/>
        <end position="215"/>
    </location>
</feature>
<name>Q6IK03_DROME</name>